<proteinExistence type="predicted"/>
<keyword evidence="2" id="KW-1185">Reference proteome</keyword>
<gene>
    <name evidence="1" type="ORF">Amon02_000759600</name>
</gene>
<name>A0ACB5TC53_AMBMO</name>
<dbReference type="Proteomes" id="UP001165064">
    <property type="component" value="Unassembled WGS sequence"/>
</dbReference>
<reference evidence="1" key="1">
    <citation type="submission" date="2023-04" db="EMBL/GenBank/DDBJ databases">
        <title>Ambrosiozyma monospora NBRC 10751.</title>
        <authorList>
            <person name="Ichikawa N."/>
            <person name="Sato H."/>
            <person name="Tonouchi N."/>
        </authorList>
    </citation>
    <scope>NUCLEOTIDE SEQUENCE</scope>
    <source>
        <strain evidence="1">NBRC 10751</strain>
    </source>
</reference>
<comment type="caution">
    <text evidence="1">The sequence shown here is derived from an EMBL/GenBank/DDBJ whole genome shotgun (WGS) entry which is preliminary data.</text>
</comment>
<evidence type="ECO:0000313" key="2">
    <source>
        <dbReference type="Proteomes" id="UP001165064"/>
    </source>
</evidence>
<sequence length="237" mass="26759">MSQQYTPNHGHSQKQPPVMAEFEIKYPNKHRTFTPQYNVVSGKLHLYFLQTFRGVSAIDVGLRGTVTFHSSFKSSNPSDLSISDPTFDTVSVPSSTSSNRHRESRIHDYDVFDTTSYLFTAEASESGFDFPRGNHLELLFNVGFPKDQKVLKGVPSSCEKFGHPTYSNSNEAKHHLPEDEKTSSSKKSKHSKGKNNKTSFEHIDGKIAGDTITSVVKKSKSHFDAYVDVKYEFRTRQ</sequence>
<dbReference type="EMBL" id="BSXS01006371">
    <property type="protein sequence ID" value="GME85416.1"/>
    <property type="molecule type" value="Genomic_DNA"/>
</dbReference>
<accession>A0ACB5TC53</accession>
<protein>
    <submittedName>
        <fullName evidence="1">Unnamed protein product</fullName>
    </submittedName>
</protein>
<organism evidence="1 2">
    <name type="scientific">Ambrosiozyma monospora</name>
    <name type="common">Yeast</name>
    <name type="synonym">Endomycopsis monosporus</name>
    <dbReference type="NCBI Taxonomy" id="43982"/>
    <lineage>
        <taxon>Eukaryota</taxon>
        <taxon>Fungi</taxon>
        <taxon>Dikarya</taxon>
        <taxon>Ascomycota</taxon>
        <taxon>Saccharomycotina</taxon>
        <taxon>Pichiomycetes</taxon>
        <taxon>Pichiales</taxon>
        <taxon>Pichiaceae</taxon>
        <taxon>Ambrosiozyma</taxon>
    </lineage>
</organism>
<evidence type="ECO:0000313" key="1">
    <source>
        <dbReference type="EMBL" id="GME85416.1"/>
    </source>
</evidence>